<organism evidence="4 5">
    <name type="scientific">Luteimonas composti</name>
    <dbReference type="NCBI Taxonomy" id="398257"/>
    <lineage>
        <taxon>Bacteria</taxon>
        <taxon>Pseudomonadati</taxon>
        <taxon>Pseudomonadota</taxon>
        <taxon>Gammaproteobacteria</taxon>
        <taxon>Lysobacterales</taxon>
        <taxon>Lysobacteraceae</taxon>
        <taxon>Luteimonas</taxon>
    </lineage>
</organism>
<dbReference type="RefSeq" id="WP_280943265.1">
    <property type="nucleotide sequence ID" value="NZ_JARYGX010000023.1"/>
</dbReference>
<dbReference type="Pfam" id="PF01467">
    <property type="entry name" value="CTP_transf_like"/>
    <property type="match status" value="1"/>
</dbReference>
<name>A0ABT6MUD9_9GAMM</name>
<sequence length="143" mass="16223">MKRVITYGTFDLFHIGHLNLLERLRKLGDHLTVAVSTDEFNMRKEKICSMPFADRARIVSALRCVDAVIPEETWEQKVDDIRTHGIAIFGMGHDWSGRFDFLEEHCQVVYLPRTEGISTTSLKEQIGEKAINGGFRVKLAGSS</sequence>
<dbReference type="PANTHER" id="PTHR43793">
    <property type="entry name" value="FAD SYNTHASE"/>
    <property type="match status" value="1"/>
</dbReference>
<evidence type="ECO:0000256" key="1">
    <source>
        <dbReference type="ARBA" id="ARBA00022679"/>
    </source>
</evidence>
<dbReference type="InterPro" id="IPR004821">
    <property type="entry name" value="Cyt_trans-like"/>
</dbReference>
<evidence type="ECO:0000313" key="5">
    <source>
        <dbReference type="Proteomes" id="UP001160550"/>
    </source>
</evidence>
<dbReference type="Gene3D" id="3.40.50.620">
    <property type="entry name" value="HUPs"/>
    <property type="match status" value="1"/>
</dbReference>
<evidence type="ECO:0000259" key="3">
    <source>
        <dbReference type="Pfam" id="PF01467"/>
    </source>
</evidence>
<reference evidence="4" key="1">
    <citation type="journal article" date="2007" name="Int. J. Syst. Evol. Microbiol.">
        <title>Luteimonas composti sp. nov., a moderately thermophilic bacterium isolated from food waste.</title>
        <authorList>
            <person name="Young C.C."/>
            <person name="Kampfer P."/>
            <person name="Chen W.M."/>
            <person name="Yen W.S."/>
            <person name="Arun A.B."/>
            <person name="Lai W.A."/>
            <person name="Shen F.T."/>
            <person name="Rekha P.D."/>
            <person name="Lin K.Y."/>
            <person name="Chou J.H."/>
        </authorList>
    </citation>
    <scope>NUCLEOTIDE SEQUENCE</scope>
    <source>
        <strain evidence="4">CC-YY355</strain>
    </source>
</reference>
<keyword evidence="5" id="KW-1185">Reference proteome</keyword>
<dbReference type="NCBIfam" id="TIGR00125">
    <property type="entry name" value="cyt_tran_rel"/>
    <property type="match status" value="1"/>
</dbReference>
<accession>A0ABT6MUD9</accession>
<dbReference type="Proteomes" id="UP001160550">
    <property type="component" value="Unassembled WGS sequence"/>
</dbReference>
<dbReference type="SUPFAM" id="SSF52374">
    <property type="entry name" value="Nucleotidylyl transferase"/>
    <property type="match status" value="1"/>
</dbReference>
<keyword evidence="1" id="KW-0808">Transferase</keyword>
<reference evidence="4" key="2">
    <citation type="submission" date="2023-04" db="EMBL/GenBank/DDBJ databases">
        <authorList>
            <person name="Sun J.-Q."/>
        </authorList>
    </citation>
    <scope>NUCLEOTIDE SEQUENCE</scope>
    <source>
        <strain evidence="4">CC-YY355</strain>
    </source>
</reference>
<dbReference type="InterPro" id="IPR014729">
    <property type="entry name" value="Rossmann-like_a/b/a_fold"/>
</dbReference>
<gene>
    <name evidence="4" type="ORF">QF205_13415</name>
</gene>
<dbReference type="PANTHER" id="PTHR43793:SF1">
    <property type="entry name" value="FAD SYNTHASE"/>
    <property type="match status" value="1"/>
</dbReference>
<feature type="domain" description="Cytidyltransferase-like" evidence="3">
    <location>
        <begin position="5"/>
        <end position="123"/>
    </location>
</feature>
<evidence type="ECO:0000313" key="4">
    <source>
        <dbReference type="EMBL" id="MDH7454059.1"/>
    </source>
</evidence>
<comment type="caution">
    <text evidence="4">The sequence shown here is derived from an EMBL/GenBank/DDBJ whole genome shotgun (WGS) entry which is preliminary data.</text>
</comment>
<evidence type="ECO:0000256" key="2">
    <source>
        <dbReference type="ARBA" id="ARBA00022695"/>
    </source>
</evidence>
<keyword evidence="2 4" id="KW-0548">Nucleotidyltransferase</keyword>
<dbReference type="GO" id="GO:0016779">
    <property type="term" value="F:nucleotidyltransferase activity"/>
    <property type="evidence" value="ECO:0007669"/>
    <property type="project" value="UniProtKB-KW"/>
</dbReference>
<dbReference type="InterPro" id="IPR050385">
    <property type="entry name" value="Archaeal_FAD_synthase"/>
</dbReference>
<dbReference type="EMBL" id="JARYGX010000023">
    <property type="protein sequence ID" value="MDH7454059.1"/>
    <property type="molecule type" value="Genomic_DNA"/>
</dbReference>
<protein>
    <submittedName>
        <fullName evidence="4">Adenylyltransferase/cytidyltransferase family protein</fullName>
    </submittedName>
</protein>
<proteinExistence type="predicted"/>